<dbReference type="Proteomes" id="UP001218246">
    <property type="component" value="Unassembled WGS sequence"/>
</dbReference>
<sequence length="149" mass="17443">MKKITWFLLMSFLIVIGIIVIFSNKEENKTTRLTSELIYTGIKDNKDIYQFTVKNFEKEQRTIKFLSELELNTVIRGESVPEVTGERILEFYRENAEKEKTISLQAGESLIYHLTVNRELLKKGEYEIRVSLAVDNVNVPMQKYTNTIE</sequence>
<dbReference type="InterPro" id="IPR038144">
    <property type="entry name" value="IPI"/>
</dbReference>
<evidence type="ECO:0000313" key="2">
    <source>
        <dbReference type="EMBL" id="MDG5754814.1"/>
    </source>
</evidence>
<name>A0ABT6H638_9BACI</name>
<keyword evidence="3" id="KW-1185">Reference proteome</keyword>
<keyword evidence="1" id="KW-0812">Transmembrane</keyword>
<keyword evidence="1" id="KW-1133">Transmembrane helix</keyword>
<evidence type="ECO:0008006" key="4">
    <source>
        <dbReference type="Google" id="ProtNLM"/>
    </source>
</evidence>
<gene>
    <name evidence="2" type="ORF">P6P90_12660</name>
</gene>
<proteinExistence type="predicted"/>
<accession>A0ABT6H638</accession>
<reference evidence="2 3" key="1">
    <citation type="submission" date="2023-04" db="EMBL/GenBank/DDBJ databases">
        <title>Ectobacillus antri isolated from activated sludge.</title>
        <authorList>
            <person name="Yan P."/>
            <person name="Liu X."/>
        </authorList>
    </citation>
    <scope>NUCLEOTIDE SEQUENCE [LARGE SCALE GENOMIC DNA]</scope>
    <source>
        <strain evidence="2 3">C18H</strain>
    </source>
</reference>
<feature type="transmembrane region" description="Helical" evidence="1">
    <location>
        <begin position="6"/>
        <end position="23"/>
    </location>
</feature>
<dbReference type="RefSeq" id="WP_124565176.1">
    <property type="nucleotide sequence ID" value="NZ_JARRRY010000013.1"/>
</dbReference>
<evidence type="ECO:0000313" key="3">
    <source>
        <dbReference type="Proteomes" id="UP001218246"/>
    </source>
</evidence>
<evidence type="ECO:0000256" key="1">
    <source>
        <dbReference type="SAM" id="Phobius"/>
    </source>
</evidence>
<protein>
    <recommendedName>
        <fullName evidence="4">DUF5067 domain-containing protein</fullName>
    </recommendedName>
</protein>
<dbReference type="EMBL" id="JARULN010000013">
    <property type="protein sequence ID" value="MDG5754814.1"/>
    <property type="molecule type" value="Genomic_DNA"/>
</dbReference>
<comment type="caution">
    <text evidence="2">The sequence shown here is derived from an EMBL/GenBank/DDBJ whole genome shotgun (WGS) entry which is preliminary data.</text>
</comment>
<organism evidence="2 3">
    <name type="scientific">Ectobacillus antri</name>
    <dbReference type="NCBI Taxonomy" id="2486280"/>
    <lineage>
        <taxon>Bacteria</taxon>
        <taxon>Bacillati</taxon>
        <taxon>Bacillota</taxon>
        <taxon>Bacilli</taxon>
        <taxon>Bacillales</taxon>
        <taxon>Bacillaceae</taxon>
        <taxon>Ectobacillus</taxon>
    </lineage>
</organism>
<keyword evidence="1" id="KW-0472">Membrane</keyword>
<dbReference type="Gene3D" id="2.60.40.2360">
    <property type="entry name" value="Intracellular proteinase inhibitor BsuPI"/>
    <property type="match status" value="1"/>
</dbReference>